<accession>A0AAV7QNC4</accession>
<proteinExistence type="predicted"/>
<dbReference type="EMBL" id="JANPWB010000010">
    <property type="protein sequence ID" value="KAJ1139998.1"/>
    <property type="molecule type" value="Genomic_DNA"/>
</dbReference>
<dbReference type="AlphaFoldDB" id="A0AAV7QNC4"/>
<keyword evidence="2" id="KW-1185">Reference proteome</keyword>
<protein>
    <submittedName>
        <fullName evidence="1">Uncharacterized protein</fullName>
    </submittedName>
</protein>
<dbReference type="Proteomes" id="UP001066276">
    <property type="component" value="Chromosome 6"/>
</dbReference>
<sequence>MAAEGASELGWEVAVRLLQSASYVAFDLKELAPLLCSVIERTPFVDPVSGRMIPSGERACFASSFLILLFLR</sequence>
<organism evidence="1 2">
    <name type="scientific">Pleurodeles waltl</name>
    <name type="common">Iberian ribbed newt</name>
    <dbReference type="NCBI Taxonomy" id="8319"/>
    <lineage>
        <taxon>Eukaryota</taxon>
        <taxon>Metazoa</taxon>
        <taxon>Chordata</taxon>
        <taxon>Craniata</taxon>
        <taxon>Vertebrata</taxon>
        <taxon>Euteleostomi</taxon>
        <taxon>Amphibia</taxon>
        <taxon>Batrachia</taxon>
        <taxon>Caudata</taxon>
        <taxon>Salamandroidea</taxon>
        <taxon>Salamandridae</taxon>
        <taxon>Pleurodelinae</taxon>
        <taxon>Pleurodeles</taxon>
    </lineage>
</organism>
<gene>
    <name evidence="1" type="ORF">NDU88_006359</name>
</gene>
<evidence type="ECO:0000313" key="1">
    <source>
        <dbReference type="EMBL" id="KAJ1139998.1"/>
    </source>
</evidence>
<evidence type="ECO:0000313" key="2">
    <source>
        <dbReference type="Proteomes" id="UP001066276"/>
    </source>
</evidence>
<comment type="caution">
    <text evidence="1">The sequence shown here is derived from an EMBL/GenBank/DDBJ whole genome shotgun (WGS) entry which is preliminary data.</text>
</comment>
<reference evidence="1" key="1">
    <citation type="journal article" date="2022" name="bioRxiv">
        <title>Sequencing and chromosome-scale assembly of the giantPleurodeles waltlgenome.</title>
        <authorList>
            <person name="Brown T."/>
            <person name="Elewa A."/>
            <person name="Iarovenko S."/>
            <person name="Subramanian E."/>
            <person name="Araus A.J."/>
            <person name="Petzold A."/>
            <person name="Susuki M."/>
            <person name="Suzuki K.-i.T."/>
            <person name="Hayashi T."/>
            <person name="Toyoda A."/>
            <person name="Oliveira C."/>
            <person name="Osipova E."/>
            <person name="Leigh N.D."/>
            <person name="Simon A."/>
            <person name="Yun M.H."/>
        </authorList>
    </citation>
    <scope>NUCLEOTIDE SEQUENCE</scope>
    <source>
        <strain evidence="1">20211129_DDA</strain>
        <tissue evidence="1">Liver</tissue>
    </source>
</reference>
<name>A0AAV7QNC4_PLEWA</name>